<feature type="region of interest" description="Disordered" evidence="1">
    <location>
        <begin position="1"/>
        <end position="99"/>
    </location>
</feature>
<dbReference type="AlphaFoldDB" id="A0A550C7S8"/>
<sequence>MSMSQRHPRGANSGSATAMQPSTWIQHTSAATPTPLEPHRGPASASRATVSYLRSTSAPDRAARPAGLPAVKGTGHFPRRTGGGKRGSLAQESLEPGRV</sequence>
<organism evidence="2 3">
    <name type="scientific">Schizophyllum amplum</name>
    <dbReference type="NCBI Taxonomy" id="97359"/>
    <lineage>
        <taxon>Eukaryota</taxon>
        <taxon>Fungi</taxon>
        <taxon>Dikarya</taxon>
        <taxon>Basidiomycota</taxon>
        <taxon>Agaricomycotina</taxon>
        <taxon>Agaricomycetes</taxon>
        <taxon>Agaricomycetidae</taxon>
        <taxon>Agaricales</taxon>
        <taxon>Schizophyllaceae</taxon>
        <taxon>Schizophyllum</taxon>
    </lineage>
</organism>
<dbReference type="EMBL" id="VDMD01000020">
    <property type="protein sequence ID" value="TRM60852.1"/>
    <property type="molecule type" value="Genomic_DNA"/>
</dbReference>
<dbReference type="Proteomes" id="UP000320762">
    <property type="component" value="Unassembled WGS sequence"/>
</dbReference>
<evidence type="ECO:0000256" key="1">
    <source>
        <dbReference type="SAM" id="MobiDB-lite"/>
    </source>
</evidence>
<proteinExistence type="predicted"/>
<feature type="compositionally biased region" description="Polar residues" evidence="1">
    <location>
        <begin position="46"/>
        <end position="58"/>
    </location>
</feature>
<comment type="caution">
    <text evidence="2">The sequence shown here is derived from an EMBL/GenBank/DDBJ whole genome shotgun (WGS) entry which is preliminary data.</text>
</comment>
<evidence type="ECO:0000313" key="2">
    <source>
        <dbReference type="EMBL" id="TRM60852.1"/>
    </source>
</evidence>
<protein>
    <submittedName>
        <fullName evidence="2">Uncharacterized protein</fullName>
    </submittedName>
</protein>
<name>A0A550C7S8_9AGAR</name>
<feature type="compositionally biased region" description="Polar residues" evidence="1">
    <location>
        <begin position="12"/>
        <end position="32"/>
    </location>
</feature>
<reference evidence="2 3" key="1">
    <citation type="journal article" date="2019" name="New Phytol.">
        <title>Comparative genomics reveals unique wood-decay strategies and fruiting body development in the Schizophyllaceae.</title>
        <authorList>
            <person name="Almasi E."/>
            <person name="Sahu N."/>
            <person name="Krizsan K."/>
            <person name="Balint B."/>
            <person name="Kovacs G.M."/>
            <person name="Kiss B."/>
            <person name="Cseklye J."/>
            <person name="Drula E."/>
            <person name="Henrissat B."/>
            <person name="Nagy I."/>
            <person name="Chovatia M."/>
            <person name="Adam C."/>
            <person name="LaButti K."/>
            <person name="Lipzen A."/>
            <person name="Riley R."/>
            <person name="Grigoriev I.V."/>
            <person name="Nagy L.G."/>
        </authorList>
    </citation>
    <scope>NUCLEOTIDE SEQUENCE [LARGE SCALE GENOMIC DNA]</scope>
    <source>
        <strain evidence="2 3">NL-1724</strain>
    </source>
</reference>
<accession>A0A550C7S8</accession>
<keyword evidence="3" id="KW-1185">Reference proteome</keyword>
<evidence type="ECO:0000313" key="3">
    <source>
        <dbReference type="Proteomes" id="UP000320762"/>
    </source>
</evidence>
<gene>
    <name evidence="2" type="ORF">BD626DRAFT_504096</name>
</gene>